<gene>
    <name evidence="2" type="ORF">GXP70_00575</name>
</gene>
<dbReference type="Pfam" id="PF01381">
    <property type="entry name" value="HTH_3"/>
    <property type="match status" value="1"/>
</dbReference>
<protein>
    <submittedName>
        <fullName evidence="2">Helix-turn-helix transcriptional regulator</fullName>
    </submittedName>
</protein>
<name>A0A6C0FT44_9BACL</name>
<accession>A0A6C0FT44</accession>
<dbReference type="CDD" id="cd00093">
    <property type="entry name" value="HTH_XRE"/>
    <property type="match status" value="1"/>
</dbReference>
<feature type="domain" description="HTH cro/C1-type" evidence="1">
    <location>
        <begin position="30"/>
        <end position="85"/>
    </location>
</feature>
<evidence type="ECO:0000313" key="2">
    <source>
        <dbReference type="EMBL" id="QHT58621.1"/>
    </source>
</evidence>
<dbReference type="RefSeq" id="WP_162354696.1">
    <property type="nucleotide sequence ID" value="NZ_CP048209.1"/>
</dbReference>
<dbReference type="InterPro" id="IPR010982">
    <property type="entry name" value="Lambda_DNA-bd_dom_sf"/>
</dbReference>
<dbReference type="AlphaFoldDB" id="A0A6C0FT44"/>
<sequence length="161" mass="18373">MKVRTITKEELEKLKVSKLGTRIRMIREFLIELYGKENYSASRVANEAGVTPQNILQIEKGKITNPSYKTVIAIAKYFRVHQEIFYDDFYDNLSDIEPFEIGDVSSVASSNSENQSKKSNCVITVVGAGETISEVLEITDVEIRRLLKRIRLEIELIKQGE</sequence>
<dbReference type="InterPro" id="IPR001387">
    <property type="entry name" value="Cro/C1-type_HTH"/>
</dbReference>
<keyword evidence="3" id="KW-1185">Reference proteome</keyword>
<dbReference type="GO" id="GO:0003677">
    <property type="term" value="F:DNA binding"/>
    <property type="evidence" value="ECO:0007669"/>
    <property type="project" value="InterPro"/>
</dbReference>
<dbReference type="KEGG" id="plyc:GXP70_00575"/>
<reference evidence="2 3" key="1">
    <citation type="submission" date="2020-01" db="EMBL/GenBank/DDBJ databases">
        <title>Paenibacillus sp. nov., isolated from tomato rhizosphere.</title>
        <authorList>
            <person name="Weon H.-Y."/>
            <person name="Lee S.A."/>
        </authorList>
    </citation>
    <scope>NUCLEOTIDE SEQUENCE [LARGE SCALE GENOMIC DNA]</scope>
    <source>
        <strain evidence="2 3">12200R-189</strain>
    </source>
</reference>
<evidence type="ECO:0000313" key="3">
    <source>
        <dbReference type="Proteomes" id="UP000476064"/>
    </source>
</evidence>
<dbReference type="PROSITE" id="PS50943">
    <property type="entry name" value="HTH_CROC1"/>
    <property type="match status" value="1"/>
</dbReference>
<dbReference type="EMBL" id="CP048209">
    <property type="protein sequence ID" value="QHT58621.1"/>
    <property type="molecule type" value="Genomic_DNA"/>
</dbReference>
<evidence type="ECO:0000259" key="1">
    <source>
        <dbReference type="PROSITE" id="PS50943"/>
    </source>
</evidence>
<dbReference type="Gene3D" id="1.10.260.40">
    <property type="entry name" value="lambda repressor-like DNA-binding domains"/>
    <property type="match status" value="1"/>
</dbReference>
<dbReference type="Proteomes" id="UP000476064">
    <property type="component" value="Chromosome"/>
</dbReference>
<dbReference type="SUPFAM" id="SSF47413">
    <property type="entry name" value="lambda repressor-like DNA-binding domains"/>
    <property type="match status" value="1"/>
</dbReference>
<organism evidence="2 3">
    <name type="scientific">Paenibacillus lycopersici</name>
    <dbReference type="NCBI Taxonomy" id="2704462"/>
    <lineage>
        <taxon>Bacteria</taxon>
        <taxon>Bacillati</taxon>
        <taxon>Bacillota</taxon>
        <taxon>Bacilli</taxon>
        <taxon>Bacillales</taxon>
        <taxon>Paenibacillaceae</taxon>
        <taxon>Paenibacillus</taxon>
    </lineage>
</organism>
<dbReference type="SMART" id="SM00530">
    <property type="entry name" value="HTH_XRE"/>
    <property type="match status" value="1"/>
</dbReference>
<proteinExistence type="predicted"/>